<keyword evidence="2" id="KW-0472">Membrane</keyword>
<keyword evidence="2" id="KW-1133">Transmembrane helix</keyword>
<reference evidence="3" key="1">
    <citation type="submission" date="2022-03" db="EMBL/GenBank/DDBJ databases">
        <title>Draft genome sequence of Aduncisulcus paluster, a free-living microaerophilic Fornicata.</title>
        <authorList>
            <person name="Yuyama I."/>
            <person name="Kume K."/>
            <person name="Tamura T."/>
            <person name="Inagaki Y."/>
            <person name="Hashimoto T."/>
        </authorList>
    </citation>
    <scope>NUCLEOTIDE SEQUENCE</scope>
    <source>
        <strain evidence="3">NY0171</strain>
    </source>
</reference>
<gene>
    <name evidence="3" type="ORF">ADUPG1_007087</name>
</gene>
<feature type="region of interest" description="Disordered" evidence="1">
    <location>
        <begin position="376"/>
        <end position="397"/>
    </location>
</feature>
<accession>A0ABQ5KQ68</accession>
<name>A0ABQ5KQ68_9EUKA</name>
<feature type="transmembrane region" description="Helical" evidence="2">
    <location>
        <begin position="307"/>
        <end position="330"/>
    </location>
</feature>
<keyword evidence="2" id="KW-0812">Transmembrane</keyword>
<protein>
    <submittedName>
        <fullName evidence="3">Uncharacterized protein</fullName>
    </submittedName>
</protein>
<keyword evidence="4" id="KW-1185">Reference proteome</keyword>
<evidence type="ECO:0000256" key="1">
    <source>
        <dbReference type="SAM" id="MobiDB-lite"/>
    </source>
</evidence>
<sequence length="397" mass="44138">MVGDHPIDFNCHDITTCDECVAVNKYGYVGCGWCNDEDNQGCKYANESDPTHSIDDGEGTCTHWEAHDMYEGGTYCCITEDNCKDCVRSSWFGWCVEDEKCYDTAEDTTTETCDGVTEKASCCSANETCDDCKDNASCIWCVSDSGSQNCIKHDQCGGDGSTGRAYCCKDFDECDDCTDPSASVIDMRCVWCKGGVDGGTDNYCEYADVAEDFCVQPYLLGIGYCEDPCYAKGTMEECVADKDCVWLDSITYTDDSHPDQDSNFCMLGNMFGPKHQVVSFVSGTSTFNYPFNTNEYHWSETWMTNSAILGMFIALAITILGIIIVSCCIVKKRKLRKYKELRKLDEEAAIKAALAEAENGDTQTFDMSFLYTEVPWESEDEESSLGDDEDEEADLED</sequence>
<dbReference type="EMBL" id="BQXS01010126">
    <property type="protein sequence ID" value="GKT33070.1"/>
    <property type="molecule type" value="Genomic_DNA"/>
</dbReference>
<evidence type="ECO:0000256" key="2">
    <source>
        <dbReference type="SAM" id="Phobius"/>
    </source>
</evidence>
<evidence type="ECO:0000313" key="3">
    <source>
        <dbReference type="EMBL" id="GKT33070.1"/>
    </source>
</evidence>
<comment type="caution">
    <text evidence="3">The sequence shown here is derived from an EMBL/GenBank/DDBJ whole genome shotgun (WGS) entry which is preliminary data.</text>
</comment>
<proteinExistence type="predicted"/>
<dbReference type="Proteomes" id="UP001057375">
    <property type="component" value="Unassembled WGS sequence"/>
</dbReference>
<evidence type="ECO:0000313" key="4">
    <source>
        <dbReference type="Proteomes" id="UP001057375"/>
    </source>
</evidence>
<organism evidence="3 4">
    <name type="scientific">Aduncisulcus paluster</name>
    <dbReference type="NCBI Taxonomy" id="2918883"/>
    <lineage>
        <taxon>Eukaryota</taxon>
        <taxon>Metamonada</taxon>
        <taxon>Carpediemonas-like organisms</taxon>
        <taxon>Aduncisulcus</taxon>
    </lineage>
</organism>